<evidence type="ECO:0000256" key="1">
    <source>
        <dbReference type="ARBA" id="ARBA00022603"/>
    </source>
</evidence>
<comment type="similarity">
    <text evidence="4">Belongs to the class I-like SAM-binding methyltransferase superfamily. RNA M5U methyltransferase family.</text>
</comment>
<dbReference type="SUPFAM" id="SSF53335">
    <property type="entry name" value="S-adenosyl-L-methionine-dependent methyltransferases"/>
    <property type="match status" value="1"/>
</dbReference>
<evidence type="ECO:0000313" key="7">
    <source>
        <dbReference type="Proteomes" id="UP000763505"/>
    </source>
</evidence>
<feature type="binding site" evidence="4">
    <location>
        <position position="292"/>
    </location>
    <ligand>
        <name>S-adenosyl-L-methionine</name>
        <dbReference type="ChEBI" id="CHEBI:59789"/>
    </ligand>
</feature>
<feature type="active site" evidence="5">
    <location>
        <position position="417"/>
    </location>
</feature>
<evidence type="ECO:0000256" key="3">
    <source>
        <dbReference type="ARBA" id="ARBA00022691"/>
    </source>
</evidence>
<feature type="binding site" evidence="4">
    <location>
        <position position="342"/>
    </location>
    <ligand>
        <name>S-adenosyl-L-methionine</name>
        <dbReference type="ChEBI" id="CHEBI:59789"/>
    </ligand>
</feature>
<dbReference type="InterPro" id="IPR030391">
    <property type="entry name" value="MeTrfase_TrmA_CS"/>
</dbReference>
<evidence type="ECO:0000256" key="5">
    <source>
        <dbReference type="PROSITE-ProRule" id="PRU10015"/>
    </source>
</evidence>
<dbReference type="PANTHER" id="PTHR11061:SF30">
    <property type="entry name" value="TRNA (URACIL(54)-C(5))-METHYLTRANSFERASE"/>
    <property type="match status" value="1"/>
</dbReference>
<dbReference type="PANTHER" id="PTHR11061">
    <property type="entry name" value="RNA M5U METHYLTRANSFERASE"/>
    <property type="match status" value="1"/>
</dbReference>
<reference evidence="6" key="2">
    <citation type="submission" date="2021-09" db="EMBL/GenBank/DDBJ databases">
        <authorList>
            <person name="Gilroy R."/>
        </authorList>
    </citation>
    <scope>NUCLEOTIDE SEQUENCE</scope>
    <source>
        <strain evidence="6">6019</strain>
    </source>
</reference>
<dbReference type="InterPro" id="IPR010280">
    <property type="entry name" value="U5_MeTrfase_fam"/>
</dbReference>
<feature type="binding site" evidence="4">
    <location>
        <position position="321"/>
    </location>
    <ligand>
        <name>S-adenosyl-L-methionine</name>
        <dbReference type="ChEBI" id="CHEBI:59789"/>
    </ligand>
</feature>
<keyword evidence="2 4" id="KW-0808">Transferase</keyword>
<dbReference type="EC" id="2.1.1.190" evidence="6"/>
<proteinExistence type="inferred from homology"/>
<dbReference type="Proteomes" id="UP000763505">
    <property type="component" value="Unassembled WGS sequence"/>
</dbReference>
<sequence>MPRKEFPTEELTVTINRLNDKYQGEVIHRHEDLEVGQQKRVKLTIPNTLPGDVVKVSVRRRAFARYDEIIEPSKDRIEPACIHFEYCGGCAVQHLSYENQLAHKFEEVKTHLSNNDFDPSVVKPVIGMSEPFHYRNKMEFTFGKDGTLGMHEQGNFRKVVDISDCLIASNDTMVIRNVVSKWQHTHELSGYDKMAHEGLLRHLMIRHSQVTGEYMVAIFATESPEQYTEIVNELLLELINLDIDIESILWMKNEDVADRAQSEETTVLHGRDYIHDEIYGYRYRLWYDTFFQPNPTQACHMIKLALELSEVNEDMRVMDLFCGVGTFSLPFAERAKALAGVEIVESSIESAKRNAEDNGIDNTYFLTSDARKGMDYVKEEWGMPDLLLLDPPRSGAGGKVMRRIGRIGTEKIVYVSCNPETFAEDIVWLKDFGYELKTVQPVDQFPHTPHVELVSLLEKVAD</sequence>
<name>A0A921DXH6_9STAP</name>
<dbReference type="PROSITE" id="PS51687">
    <property type="entry name" value="SAM_MT_RNA_M5U"/>
    <property type="match status" value="1"/>
</dbReference>
<gene>
    <name evidence="6" type="primary">rlmD</name>
    <name evidence="6" type="ORF">K8V35_06040</name>
</gene>
<dbReference type="CDD" id="cd02440">
    <property type="entry name" value="AdoMet_MTases"/>
    <property type="match status" value="1"/>
</dbReference>
<feature type="active site" description="Nucleophile" evidence="4">
    <location>
        <position position="417"/>
    </location>
</feature>
<organism evidence="6 7">
    <name type="scientific">Aliicoccus persicus</name>
    <dbReference type="NCBI Taxonomy" id="930138"/>
    <lineage>
        <taxon>Bacteria</taxon>
        <taxon>Bacillati</taxon>
        <taxon>Bacillota</taxon>
        <taxon>Bacilli</taxon>
        <taxon>Bacillales</taxon>
        <taxon>Staphylococcaceae</taxon>
        <taxon>Aliicoccus</taxon>
    </lineage>
</organism>
<reference evidence="6" key="1">
    <citation type="journal article" date="2021" name="PeerJ">
        <title>Extensive microbial diversity within the chicken gut microbiome revealed by metagenomics and culture.</title>
        <authorList>
            <person name="Gilroy R."/>
            <person name="Ravi A."/>
            <person name="Getino M."/>
            <person name="Pursley I."/>
            <person name="Horton D.L."/>
            <person name="Alikhan N.F."/>
            <person name="Baker D."/>
            <person name="Gharbi K."/>
            <person name="Hall N."/>
            <person name="Watson M."/>
            <person name="Adriaenssens E.M."/>
            <person name="Foster-Nyarko E."/>
            <person name="Jarju S."/>
            <person name="Secka A."/>
            <person name="Antonio M."/>
            <person name="Oren A."/>
            <person name="Chaudhuri R.R."/>
            <person name="La Ragione R."/>
            <person name="Hildebrand F."/>
            <person name="Pallen M.J."/>
        </authorList>
    </citation>
    <scope>NUCLEOTIDE SEQUENCE</scope>
    <source>
        <strain evidence="6">6019</strain>
    </source>
</reference>
<dbReference type="Gene3D" id="2.40.50.1070">
    <property type="match status" value="1"/>
</dbReference>
<evidence type="ECO:0000256" key="2">
    <source>
        <dbReference type="ARBA" id="ARBA00022679"/>
    </source>
</evidence>
<keyword evidence="1 4" id="KW-0489">Methyltransferase</keyword>
<dbReference type="InterPro" id="IPR030390">
    <property type="entry name" value="MeTrfase_TrmA_AS"/>
</dbReference>
<accession>A0A921DXH6</accession>
<comment type="caution">
    <text evidence="6">The sequence shown here is derived from an EMBL/GenBank/DDBJ whole genome shotgun (WGS) entry which is preliminary data.</text>
</comment>
<dbReference type="EMBL" id="DYYI01000069">
    <property type="protein sequence ID" value="HJE19893.1"/>
    <property type="molecule type" value="Genomic_DNA"/>
</dbReference>
<dbReference type="PROSITE" id="PS01230">
    <property type="entry name" value="TRMA_1"/>
    <property type="match status" value="1"/>
</dbReference>
<dbReference type="PROSITE" id="PS01231">
    <property type="entry name" value="TRMA_2"/>
    <property type="match status" value="1"/>
</dbReference>
<dbReference type="NCBIfam" id="TIGR00479">
    <property type="entry name" value="rumA"/>
    <property type="match status" value="1"/>
</dbReference>
<keyword evidence="3 4" id="KW-0949">S-adenosyl-L-methionine</keyword>
<evidence type="ECO:0000313" key="6">
    <source>
        <dbReference type="EMBL" id="HJE19893.1"/>
    </source>
</evidence>
<dbReference type="InterPro" id="IPR012340">
    <property type="entry name" value="NA-bd_OB-fold"/>
</dbReference>
<dbReference type="Gene3D" id="3.40.50.150">
    <property type="entry name" value="Vaccinia Virus protein VP39"/>
    <property type="match status" value="1"/>
</dbReference>
<protein>
    <submittedName>
        <fullName evidence="6">23S rRNA (Uracil(1939)-C(5))-methyltransferase RlmD</fullName>
        <ecNumber evidence="6">2.1.1.190</ecNumber>
    </submittedName>
</protein>
<dbReference type="GO" id="GO:0070475">
    <property type="term" value="P:rRNA base methylation"/>
    <property type="evidence" value="ECO:0007669"/>
    <property type="project" value="TreeGrafter"/>
</dbReference>
<dbReference type="AlphaFoldDB" id="A0A921DXH6"/>
<dbReference type="FunFam" id="3.40.50.150:FF:000009">
    <property type="entry name" value="23S rRNA (Uracil(1939)-C(5))-methyltransferase RlmD"/>
    <property type="match status" value="1"/>
</dbReference>
<dbReference type="GO" id="GO:0070041">
    <property type="term" value="F:rRNA (uridine-C5-)-methyltransferase activity"/>
    <property type="evidence" value="ECO:0007669"/>
    <property type="project" value="TreeGrafter"/>
</dbReference>
<evidence type="ECO:0000256" key="4">
    <source>
        <dbReference type="PROSITE-ProRule" id="PRU01024"/>
    </source>
</evidence>
<feature type="binding site" evidence="4">
    <location>
        <position position="390"/>
    </location>
    <ligand>
        <name>S-adenosyl-L-methionine</name>
        <dbReference type="ChEBI" id="CHEBI:59789"/>
    </ligand>
</feature>
<dbReference type="Pfam" id="PF05958">
    <property type="entry name" value="tRNA_U5-meth_tr"/>
    <property type="match status" value="1"/>
</dbReference>
<dbReference type="InterPro" id="IPR029063">
    <property type="entry name" value="SAM-dependent_MTases_sf"/>
</dbReference>
<dbReference type="Gene3D" id="2.40.50.140">
    <property type="entry name" value="Nucleic acid-binding proteins"/>
    <property type="match status" value="1"/>
</dbReference>